<dbReference type="AlphaFoldDB" id="A0A2N6V4X3"/>
<name>A0A2N6V4X3_9ACTO</name>
<evidence type="ECO:0000256" key="9">
    <source>
        <dbReference type="RuleBase" id="RU361157"/>
    </source>
</evidence>
<dbReference type="GO" id="GO:0015920">
    <property type="term" value="P:lipopolysaccharide transport"/>
    <property type="evidence" value="ECO:0007669"/>
    <property type="project" value="TreeGrafter"/>
</dbReference>
<dbReference type="EMBL" id="CP097095">
    <property type="protein sequence ID" value="UQF80183.1"/>
    <property type="molecule type" value="Genomic_DNA"/>
</dbReference>
<evidence type="ECO:0000256" key="4">
    <source>
        <dbReference type="ARBA" id="ARBA00022475"/>
    </source>
</evidence>
<accession>A0A2N6V4X3</accession>
<feature type="transmembrane region" description="Helical" evidence="9">
    <location>
        <begin position="147"/>
        <end position="172"/>
    </location>
</feature>
<evidence type="ECO:0000256" key="6">
    <source>
        <dbReference type="ARBA" id="ARBA00022692"/>
    </source>
</evidence>
<dbReference type="PROSITE" id="PS51012">
    <property type="entry name" value="ABC_TM2"/>
    <property type="match status" value="1"/>
</dbReference>
<dbReference type="Pfam" id="PF01061">
    <property type="entry name" value="ABC2_membrane"/>
    <property type="match status" value="1"/>
</dbReference>
<comment type="caution">
    <text evidence="9">Lacks conserved residue(s) required for the propagation of feature annotation.</text>
</comment>
<dbReference type="PANTHER" id="PTHR30413:SF8">
    <property type="entry name" value="TRANSPORT PERMEASE PROTEIN"/>
    <property type="match status" value="1"/>
</dbReference>
<keyword evidence="6 9" id="KW-0812">Transmembrane</keyword>
<keyword evidence="7 9" id="KW-1133">Transmembrane helix</keyword>
<dbReference type="GO" id="GO:0005886">
    <property type="term" value="C:plasma membrane"/>
    <property type="evidence" value="ECO:0007669"/>
    <property type="project" value="UniProtKB-SubCell"/>
</dbReference>
<evidence type="ECO:0000256" key="3">
    <source>
        <dbReference type="ARBA" id="ARBA00022448"/>
    </source>
</evidence>
<dbReference type="InterPro" id="IPR013525">
    <property type="entry name" value="ABC2_TM"/>
</dbReference>
<sequence length="280" mass="31287">MNERKRVIDLTWRMARRSISSEFKGTALGRAWSFINPLATIAVFSVIFGLVFRGGVEPGKNSGIDAFALWIGVGIIAWNFISNSVMRSMDSLVGNAGLLTKVYFPRQTLVYSAVLALVYDFAFELTVLLVIMLIAGGPTVLLFIPQLIAITVLAAVFTTGLGMMLAIASVYFRDISHLWQIFNQVWMYASGVVFPLSMLDQLQNRLFNQGWQINGHPLPLTTTFRMNPAELFLEAYRSCLYDFANPSLGVWLGCLGWAVLSFAVGRWVFSRYSARIVEEL</sequence>
<comment type="subcellular location">
    <subcellularLocation>
        <location evidence="1">Cell inner membrane</location>
        <topology evidence="1">Multi-pass membrane protein</topology>
    </subcellularLocation>
    <subcellularLocation>
        <location evidence="9">Cell membrane</location>
        <topology evidence="9">Multi-pass membrane protein</topology>
    </subcellularLocation>
</comment>
<dbReference type="Proteomes" id="UP000830236">
    <property type="component" value="Chromosome"/>
</dbReference>
<evidence type="ECO:0000256" key="2">
    <source>
        <dbReference type="ARBA" id="ARBA00007783"/>
    </source>
</evidence>
<dbReference type="PANTHER" id="PTHR30413">
    <property type="entry name" value="INNER MEMBRANE TRANSPORT PERMEASE"/>
    <property type="match status" value="1"/>
</dbReference>
<dbReference type="RefSeq" id="WP_005985839.1">
    <property type="nucleotide sequence ID" value="NZ_PNHV01000001.1"/>
</dbReference>
<evidence type="ECO:0000256" key="7">
    <source>
        <dbReference type="ARBA" id="ARBA00022989"/>
    </source>
</evidence>
<comment type="similarity">
    <text evidence="2 9">Belongs to the ABC-2 integral membrane protein family.</text>
</comment>
<dbReference type="GO" id="GO:0140359">
    <property type="term" value="F:ABC-type transporter activity"/>
    <property type="evidence" value="ECO:0007669"/>
    <property type="project" value="InterPro"/>
</dbReference>
<evidence type="ECO:0000256" key="8">
    <source>
        <dbReference type="ARBA" id="ARBA00023136"/>
    </source>
</evidence>
<evidence type="ECO:0000313" key="11">
    <source>
        <dbReference type="EMBL" id="UQF80183.1"/>
    </source>
</evidence>
<evidence type="ECO:0000256" key="5">
    <source>
        <dbReference type="ARBA" id="ARBA00022519"/>
    </source>
</evidence>
<feature type="transmembrane region" description="Helical" evidence="9">
    <location>
        <begin position="64"/>
        <end position="81"/>
    </location>
</feature>
<organism evidence="11 12">
    <name type="scientific">Actinomyces graevenitzii</name>
    <dbReference type="NCBI Taxonomy" id="55565"/>
    <lineage>
        <taxon>Bacteria</taxon>
        <taxon>Bacillati</taxon>
        <taxon>Actinomycetota</taxon>
        <taxon>Actinomycetes</taxon>
        <taxon>Actinomycetales</taxon>
        <taxon>Actinomycetaceae</taxon>
        <taxon>Actinomyces</taxon>
    </lineage>
</organism>
<keyword evidence="3 9" id="KW-0813">Transport</keyword>
<keyword evidence="8 9" id="KW-0472">Membrane</keyword>
<feature type="domain" description="ABC transmembrane type-2" evidence="10">
    <location>
        <begin position="28"/>
        <end position="272"/>
    </location>
</feature>
<dbReference type="InterPro" id="IPR047817">
    <property type="entry name" value="ABC2_TM_bact-type"/>
</dbReference>
<feature type="transmembrane region" description="Helical" evidence="9">
    <location>
        <begin position="109"/>
        <end position="135"/>
    </location>
</feature>
<evidence type="ECO:0000256" key="1">
    <source>
        <dbReference type="ARBA" id="ARBA00004429"/>
    </source>
</evidence>
<evidence type="ECO:0000259" key="10">
    <source>
        <dbReference type="PROSITE" id="PS51012"/>
    </source>
</evidence>
<feature type="transmembrane region" description="Helical" evidence="9">
    <location>
        <begin position="31"/>
        <end position="52"/>
    </location>
</feature>
<protein>
    <recommendedName>
        <fullName evidence="9">Transport permease protein</fullName>
    </recommendedName>
</protein>
<proteinExistence type="inferred from homology"/>
<feature type="transmembrane region" description="Helical" evidence="9">
    <location>
        <begin position="248"/>
        <end position="269"/>
    </location>
</feature>
<gene>
    <name evidence="11" type="ORF">M3I41_02580</name>
</gene>
<keyword evidence="4 9" id="KW-1003">Cell membrane</keyword>
<dbReference type="KEGG" id="agh:M3I41_02580"/>
<evidence type="ECO:0000313" key="12">
    <source>
        <dbReference type="Proteomes" id="UP000830236"/>
    </source>
</evidence>
<reference evidence="11" key="1">
    <citation type="submission" date="2022-05" db="EMBL/GenBank/DDBJ databases">
        <title>Using nanopore sequencing to obtain complete genomes from saliva samples.</title>
        <authorList>
            <person name="Baker J.L."/>
        </authorList>
    </citation>
    <scope>NUCLEOTIDE SEQUENCE</scope>
    <source>
        <strain evidence="11">JCVI-JB-Ag32</strain>
    </source>
</reference>
<keyword evidence="5" id="KW-0997">Cell inner membrane</keyword>